<evidence type="ECO:0000313" key="1">
    <source>
        <dbReference type="EMBL" id="KIC73093.1"/>
    </source>
</evidence>
<comment type="caution">
    <text evidence="1">The sequence shown here is derived from an EMBL/GenBank/DDBJ whole genome shotgun (WGS) entry which is preliminary data.</text>
</comment>
<accession>A0A0C1HEG0</accession>
<evidence type="ECO:0000313" key="2">
    <source>
        <dbReference type="Proteomes" id="UP000031465"/>
    </source>
</evidence>
<dbReference type="AlphaFoldDB" id="A0A0C1HEG0"/>
<proteinExistence type="predicted"/>
<dbReference type="Proteomes" id="UP000031465">
    <property type="component" value="Unassembled WGS sequence"/>
</dbReference>
<organism evidence="1 2">
    <name type="scientific">Candidatus Protochlamydia amoebophila</name>
    <dbReference type="NCBI Taxonomy" id="362787"/>
    <lineage>
        <taxon>Bacteria</taxon>
        <taxon>Pseudomonadati</taxon>
        <taxon>Chlamydiota</taxon>
        <taxon>Chlamydiia</taxon>
        <taxon>Parachlamydiales</taxon>
        <taxon>Parachlamydiaceae</taxon>
        <taxon>Candidatus Protochlamydia</taxon>
    </lineage>
</organism>
<sequence>MISTVSSNIEHKKCFSSDVSLKQNCIMNFDWESNRFCTKGLIFTSTNCK</sequence>
<gene>
    <name evidence="1" type="ORF">DB44_BP00240</name>
</gene>
<protein>
    <submittedName>
        <fullName evidence="1">Uncharacterized protein</fullName>
    </submittedName>
</protein>
<name>A0A0C1HEG0_9BACT</name>
<dbReference type="EMBL" id="JSAN01000038">
    <property type="protein sequence ID" value="KIC73093.1"/>
    <property type="molecule type" value="Genomic_DNA"/>
</dbReference>
<reference evidence="1 2" key="1">
    <citation type="journal article" date="2014" name="Mol. Biol. Evol.">
        <title>Massive expansion of Ubiquitination-related gene families within the Chlamydiae.</title>
        <authorList>
            <person name="Domman D."/>
            <person name="Collingro A."/>
            <person name="Lagkouvardos I."/>
            <person name="Gehre L."/>
            <person name="Weinmaier T."/>
            <person name="Rattei T."/>
            <person name="Subtil A."/>
            <person name="Horn M."/>
        </authorList>
    </citation>
    <scope>NUCLEOTIDE SEQUENCE [LARGE SCALE GENOMIC DNA]</scope>
    <source>
        <strain evidence="1 2">EI2</strain>
    </source>
</reference>